<dbReference type="InterPro" id="IPR003309">
    <property type="entry name" value="SCAN_dom"/>
</dbReference>
<reference evidence="5" key="1">
    <citation type="submission" date="2025-08" db="UniProtKB">
        <authorList>
            <consortium name="Ensembl"/>
        </authorList>
    </citation>
    <scope>IDENTIFICATION</scope>
</reference>
<dbReference type="GeneTree" id="ENSGT01050000244855"/>
<dbReference type="AlphaFoldDB" id="A0A674IFA4"/>
<dbReference type="InterPro" id="IPR036875">
    <property type="entry name" value="Znf_CCHC_sf"/>
</dbReference>
<keyword evidence="1" id="KW-0863">Zinc-finger</keyword>
<feature type="domain" description="SCAN box" evidence="4">
    <location>
        <begin position="54"/>
        <end position="132"/>
    </location>
</feature>
<evidence type="ECO:0000259" key="3">
    <source>
        <dbReference type="PROSITE" id="PS50158"/>
    </source>
</evidence>
<dbReference type="GO" id="GO:0008270">
    <property type="term" value="F:zinc ion binding"/>
    <property type="evidence" value="ECO:0007669"/>
    <property type="project" value="UniProtKB-KW"/>
</dbReference>
<dbReference type="PROSITE" id="PS50158">
    <property type="entry name" value="ZF_CCHC"/>
    <property type="match status" value="1"/>
</dbReference>
<dbReference type="Pfam" id="PF00098">
    <property type="entry name" value="zf-CCHC"/>
    <property type="match status" value="1"/>
</dbReference>
<name>A0A674IFA4_9SAUR</name>
<evidence type="ECO:0000256" key="1">
    <source>
        <dbReference type="PROSITE-ProRule" id="PRU00047"/>
    </source>
</evidence>
<proteinExistence type="predicted"/>
<evidence type="ECO:0000313" key="6">
    <source>
        <dbReference type="Proteomes" id="UP000472274"/>
    </source>
</evidence>
<evidence type="ECO:0008006" key="7">
    <source>
        <dbReference type="Google" id="ProtNLM"/>
    </source>
</evidence>
<dbReference type="PANTHER" id="PTHR46888">
    <property type="entry name" value="ZINC KNUCKLE DOMAINCONTAINING PROTEIN-RELATED"/>
    <property type="match status" value="1"/>
</dbReference>
<dbReference type="InterPro" id="IPR001878">
    <property type="entry name" value="Znf_CCHC"/>
</dbReference>
<evidence type="ECO:0000313" key="5">
    <source>
        <dbReference type="Ensembl" id="ENSTMTP00000006803.1"/>
    </source>
</evidence>
<dbReference type="SMART" id="SM00343">
    <property type="entry name" value="ZnF_C2HC"/>
    <property type="match status" value="1"/>
</dbReference>
<dbReference type="CDD" id="cd07936">
    <property type="entry name" value="SCAN"/>
    <property type="match status" value="1"/>
</dbReference>
<dbReference type="GO" id="GO:0003676">
    <property type="term" value="F:nucleic acid binding"/>
    <property type="evidence" value="ECO:0007669"/>
    <property type="project" value="InterPro"/>
</dbReference>
<accession>A0A674IFA4</accession>
<dbReference type="Proteomes" id="UP000472274">
    <property type="component" value="Unplaced"/>
</dbReference>
<keyword evidence="6" id="KW-1185">Reference proteome</keyword>
<keyword evidence="1" id="KW-0862">Zinc</keyword>
<feature type="domain" description="CCHC-type" evidence="3">
    <location>
        <begin position="208"/>
        <end position="222"/>
    </location>
</feature>
<dbReference type="SMART" id="SM00431">
    <property type="entry name" value="SCAN"/>
    <property type="match status" value="1"/>
</dbReference>
<dbReference type="SUPFAM" id="SSF57756">
    <property type="entry name" value="Retrovirus zinc finger-like domains"/>
    <property type="match status" value="1"/>
</dbReference>
<feature type="region of interest" description="Disordered" evidence="2">
    <location>
        <begin position="169"/>
        <end position="198"/>
    </location>
</feature>
<dbReference type="Ensembl" id="ENSTMTT00000007030.1">
    <property type="protein sequence ID" value="ENSTMTP00000006803.1"/>
    <property type="gene ID" value="ENSTMTG00000004965.1"/>
</dbReference>
<dbReference type="InterPro" id="IPR038269">
    <property type="entry name" value="SCAN_sf"/>
</dbReference>
<dbReference type="SUPFAM" id="SSF47353">
    <property type="entry name" value="Retrovirus capsid dimerization domain-like"/>
    <property type="match status" value="1"/>
</dbReference>
<dbReference type="Gene3D" id="1.10.4020.10">
    <property type="entry name" value="DNA breaking-rejoining enzymes"/>
    <property type="match status" value="1"/>
</dbReference>
<organism evidence="5 6">
    <name type="scientific">Terrapene triunguis</name>
    <name type="common">Three-toed box turtle</name>
    <dbReference type="NCBI Taxonomy" id="2587831"/>
    <lineage>
        <taxon>Eukaryota</taxon>
        <taxon>Metazoa</taxon>
        <taxon>Chordata</taxon>
        <taxon>Craniata</taxon>
        <taxon>Vertebrata</taxon>
        <taxon>Euteleostomi</taxon>
        <taxon>Archelosauria</taxon>
        <taxon>Testudinata</taxon>
        <taxon>Testudines</taxon>
        <taxon>Cryptodira</taxon>
        <taxon>Durocryptodira</taxon>
        <taxon>Testudinoidea</taxon>
        <taxon>Emydidae</taxon>
        <taxon>Terrapene</taxon>
    </lineage>
</organism>
<dbReference type="PROSITE" id="PS50804">
    <property type="entry name" value="SCAN_BOX"/>
    <property type="match status" value="1"/>
</dbReference>
<reference evidence="5" key="2">
    <citation type="submission" date="2025-09" db="UniProtKB">
        <authorList>
            <consortium name="Ensembl"/>
        </authorList>
    </citation>
    <scope>IDENTIFICATION</scope>
</reference>
<evidence type="ECO:0000259" key="4">
    <source>
        <dbReference type="PROSITE" id="PS50804"/>
    </source>
</evidence>
<dbReference type="Pfam" id="PF02023">
    <property type="entry name" value="SCAN"/>
    <property type="match status" value="1"/>
</dbReference>
<protein>
    <recommendedName>
        <fullName evidence="7">CCHC-type domain-containing protein</fullName>
    </recommendedName>
</protein>
<dbReference type="PANTHER" id="PTHR46888:SF1">
    <property type="entry name" value="RIBONUCLEASE H"/>
    <property type="match status" value="1"/>
</dbReference>
<dbReference type="Gene3D" id="4.10.60.10">
    <property type="entry name" value="Zinc finger, CCHC-type"/>
    <property type="match status" value="1"/>
</dbReference>
<keyword evidence="1" id="KW-0479">Metal-binding</keyword>
<sequence>VPPRMWQWASILAPYLTGTAQTVYRGLSVEAAQDYSQVKAAILDALDVSPETFRQRFRSLTYATGARPRQVAQELWETCKRWLQPERRTSEELMEQVVLEQFTHVLPPRGRAWVLRHRPATLAATVSLIEDFLAAERPIGPGVRVAPPGAELDLWVSSRGTEAWTRASVAPGRPARTPIPAGRRDHQSPPGNHPGTQLRTGRATLGPCFSCGEYGHLQRDCPGLECTFGQVCTGEAREPQLGETLTEDQLKQTWCLLRAF</sequence>
<evidence type="ECO:0000256" key="2">
    <source>
        <dbReference type="SAM" id="MobiDB-lite"/>
    </source>
</evidence>